<reference evidence="2" key="1">
    <citation type="submission" date="2022-11" db="UniProtKB">
        <authorList>
            <consortium name="WormBaseParasite"/>
        </authorList>
    </citation>
    <scope>IDENTIFICATION</scope>
</reference>
<keyword evidence="1" id="KW-1185">Reference proteome</keyword>
<evidence type="ECO:0000313" key="1">
    <source>
        <dbReference type="Proteomes" id="UP000887565"/>
    </source>
</evidence>
<sequence length="13" mass="1529">MFLGKGKLFCHTF</sequence>
<protein>
    <submittedName>
        <fullName evidence="2">Uncharacterized protein</fullName>
    </submittedName>
</protein>
<dbReference type="Proteomes" id="UP000887565">
    <property type="component" value="Unplaced"/>
</dbReference>
<proteinExistence type="predicted"/>
<dbReference type="WBParaSite" id="nRc.2.0.1.t06850-RA">
    <property type="protein sequence ID" value="nRc.2.0.1.t06850-RA"/>
    <property type="gene ID" value="nRc.2.0.1.g06850"/>
</dbReference>
<accession>A0A915HYD5</accession>
<evidence type="ECO:0000313" key="2">
    <source>
        <dbReference type="WBParaSite" id="nRc.2.0.1.t06850-RA"/>
    </source>
</evidence>
<organism evidence="1 2">
    <name type="scientific">Romanomermis culicivorax</name>
    <name type="common">Nematode worm</name>
    <dbReference type="NCBI Taxonomy" id="13658"/>
    <lineage>
        <taxon>Eukaryota</taxon>
        <taxon>Metazoa</taxon>
        <taxon>Ecdysozoa</taxon>
        <taxon>Nematoda</taxon>
        <taxon>Enoplea</taxon>
        <taxon>Dorylaimia</taxon>
        <taxon>Mermithida</taxon>
        <taxon>Mermithoidea</taxon>
        <taxon>Mermithidae</taxon>
        <taxon>Romanomermis</taxon>
    </lineage>
</organism>
<name>A0A915HYD5_ROMCU</name>